<dbReference type="PANTHER" id="PTHR30477:SF13">
    <property type="entry name" value="IRON TRANSPORT SYSTEM MEMBRANE PROTEIN HI_0360-RELATED"/>
    <property type="match status" value="1"/>
</dbReference>
<evidence type="ECO:0000256" key="1">
    <source>
        <dbReference type="ARBA" id="ARBA00004141"/>
    </source>
</evidence>
<reference evidence="8 9" key="1">
    <citation type="journal article" date="2018" name="Genome Announc.">
        <title>Draft Genome Sequence of "Candidatus Phycosocius bacilliformis," an Alphaproteobacterial Ectosymbiont of the Hydrocarbon-Producing Green Alga Botryococcus braunii.</title>
        <authorList>
            <person name="Tanabe Y."/>
            <person name="Yamaguchi H."/>
            <person name="Watanabe M.M."/>
        </authorList>
    </citation>
    <scope>NUCLEOTIDE SEQUENCE [LARGE SCALE GENOMIC DNA]</scope>
    <source>
        <strain evidence="8 9">BOTRYCO-2</strain>
    </source>
</reference>
<organism evidence="8 9">
    <name type="scientific">Candidatus Phycosocius bacilliformis</name>
    <dbReference type="NCBI Taxonomy" id="1445552"/>
    <lineage>
        <taxon>Bacteria</taxon>
        <taxon>Pseudomonadati</taxon>
        <taxon>Pseudomonadota</taxon>
        <taxon>Alphaproteobacteria</taxon>
        <taxon>Caulobacterales</taxon>
        <taxon>Caulobacterales incertae sedis</taxon>
        <taxon>Candidatus Phycosocius</taxon>
    </lineage>
</organism>
<evidence type="ECO:0000256" key="3">
    <source>
        <dbReference type="ARBA" id="ARBA00022692"/>
    </source>
</evidence>
<proteinExistence type="inferred from homology"/>
<dbReference type="Proteomes" id="UP000245086">
    <property type="component" value="Unassembled WGS sequence"/>
</dbReference>
<evidence type="ECO:0000256" key="7">
    <source>
        <dbReference type="SAM" id="Phobius"/>
    </source>
</evidence>
<keyword evidence="4 7" id="KW-1133">Transmembrane helix</keyword>
<evidence type="ECO:0000256" key="6">
    <source>
        <dbReference type="RuleBase" id="RU003943"/>
    </source>
</evidence>
<feature type="transmembrane region" description="Helical" evidence="7">
    <location>
        <begin position="216"/>
        <end position="237"/>
    </location>
</feature>
<comment type="similarity">
    <text evidence="2 6">Belongs to the ABC-3 integral membrane protein family.</text>
</comment>
<dbReference type="InterPro" id="IPR001626">
    <property type="entry name" value="ABC_TroCD"/>
</dbReference>
<dbReference type="SUPFAM" id="SSF81345">
    <property type="entry name" value="ABC transporter involved in vitamin B12 uptake, BtuC"/>
    <property type="match status" value="1"/>
</dbReference>
<dbReference type="RefSeq" id="WP_145959880.1">
    <property type="nucleotide sequence ID" value="NZ_BFBR01000008.1"/>
</dbReference>
<feature type="transmembrane region" description="Helical" evidence="7">
    <location>
        <begin position="6"/>
        <end position="24"/>
    </location>
</feature>
<comment type="subcellular location">
    <subcellularLocation>
        <location evidence="6">Cell membrane</location>
        <topology evidence="6">Multi-pass membrane protein</topology>
    </subcellularLocation>
    <subcellularLocation>
        <location evidence="1">Membrane</location>
        <topology evidence="1">Multi-pass membrane protein</topology>
    </subcellularLocation>
</comment>
<dbReference type="EMBL" id="BFBR01000008">
    <property type="protein sequence ID" value="GBF58808.1"/>
    <property type="molecule type" value="Genomic_DNA"/>
</dbReference>
<accession>A0A2P2ECK4</accession>
<keyword evidence="3 6" id="KW-0812">Transmembrane</keyword>
<keyword evidence="5 7" id="KW-0472">Membrane</keyword>
<keyword evidence="9" id="KW-1185">Reference proteome</keyword>
<dbReference type="GO" id="GO:0043190">
    <property type="term" value="C:ATP-binding cassette (ABC) transporter complex"/>
    <property type="evidence" value="ECO:0007669"/>
    <property type="project" value="InterPro"/>
</dbReference>
<dbReference type="GO" id="GO:0010043">
    <property type="term" value="P:response to zinc ion"/>
    <property type="evidence" value="ECO:0007669"/>
    <property type="project" value="TreeGrafter"/>
</dbReference>
<feature type="transmembrane region" description="Helical" evidence="7">
    <location>
        <begin position="189"/>
        <end position="209"/>
    </location>
</feature>
<dbReference type="Pfam" id="PF00950">
    <property type="entry name" value="ABC-3"/>
    <property type="match status" value="1"/>
</dbReference>
<feature type="transmembrane region" description="Helical" evidence="7">
    <location>
        <begin position="84"/>
        <end position="104"/>
    </location>
</feature>
<feature type="transmembrane region" description="Helical" evidence="7">
    <location>
        <begin position="164"/>
        <end position="183"/>
    </location>
</feature>
<evidence type="ECO:0000256" key="4">
    <source>
        <dbReference type="ARBA" id="ARBA00022989"/>
    </source>
</evidence>
<evidence type="ECO:0000313" key="8">
    <source>
        <dbReference type="EMBL" id="GBF58808.1"/>
    </source>
</evidence>
<dbReference type="OrthoDB" id="9804300at2"/>
<dbReference type="GO" id="GO:0055085">
    <property type="term" value="P:transmembrane transport"/>
    <property type="evidence" value="ECO:0007669"/>
    <property type="project" value="InterPro"/>
</dbReference>
<evidence type="ECO:0000313" key="9">
    <source>
        <dbReference type="Proteomes" id="UP000245086"/>
    </source>
</evidence>
<evidence type="ECO:0000256" key="2">
    <source>
        <dbReference type="ARBA" id="ARBA00008034"/>
    </source>
</evidence>
<comment type="caution">
    <text evidence="8">The sequence shown here is derived from an EMBL/GenBank/DDBJ whole genome shotgun (WGS) entry which is preliminary data.</text>
</comment>
<dbReference type="InterPro" id="IPR037294">
    <property type="entry name" value="ABC_BtuC-like"/>
</dbReference>
<protein>
    <submittedName>
        <fullName evidence="8">High-affinity zinc uptake system membrane protein ZnuB</fullName>
    </submittedName>
</protein>
<keyword evidence="6" id="KW-0813">Transport</keyword>
<dbReference type="PANTHER" id="PTHR30477">
    <property type="entry name" value="ABC-TRANSPORTER METAL-BINDING PROTEIN"/>
    <property type="match status" value="1"/>
</dbReference>
<dbReference type="AlphaFoldDB" id="A0A2P2ECK4"/>
<gene>
    <name evidence="8" type="primary">znuB</name>
    <name evidence="8" type="ORF">PbB2_02496</name>
</gene>
<name>A0A2P2ECK4_9PROT</name>
<feature type="transmembrane region" description="Helical" evidence="7">
    <location>
        <begin position="124"/>
        <end position="144"/>
    </location>
</feature>
<feature type="transmembrane region" description="Helical" evidence="7">
    <location>
        <begin position="243"/>
        <end position="267"/>
    </location>
</feature>
<evidence type="ECO:0000256" key="5">
    <source>
        <dbReference type="ARBA" id="ARBA00023136"/>
    </source>
</evidence>
<sequence length="280" mass="27926">MTRAALGGIALAIAGAPLGVFLVLRRMSLVGDAVGHAVLPGAAAAALLSGGSTLFITLGAAVTGSLVFMTAGPASRLLRLPEDAGFAVFYLGALAVGVMLASLGGGVIDLDRLLFGAALAIDNLALGLALAVAILVPIGLAIIYRPLLIDTLDPQFLRRSGGPVWAGPLAQGIFFGLLGLSTVASFHALGALMSIGLIILPAIAARFWAKGVPGMIGAACLIGIGGVIAGLLASFHLAAPVGAAIVACLVALVLISALMGSNGSLLARQWGQRKYAPRPT</sequence>